<name>A0ABT0U223_9BACT</name>
<keyword evidence="2" id="KW-0132">Cell division</keyword>
<evidence type="ECO:0000259" key="1">
    <source>
        <dbReference type="Pfam" id="PF01434"/>
    </source>
</evidence>
<dbReference type="Gene3D" id="1.20.58.760">
    <property type="entry name" value="Peptidase M41"/>
    <property type="match status" value="1"/>
</dbReference>
<proteinExistence type="predicted"/>
<keyword evidence="3" id="KW-1185">Reference proteome</keyword>
<dbReference type="InterPro" id="IPR000642">
    <property type="entry name" value="Peptidase_M41"/>
</dbReference>
<dbReference type="RefSeq" id="WP_250928558.1">
    <property type="nucleotide sequence ID" value="NZ_JAMQBK010000025.1"/>
</dbReference>
<dbReference type="Pfam" id="PF01434">
    <property type="entry name" value="Peptidase_M41"/>
    <property type="match status" value="1"/>
</dbReference>
<sequence length="180" mass="19847">MRANSDNDSPADNDPLPAEHTPEQIATAHHEAGHAVMAVSLGRTIHKVTIAPGKPQFGAARLGHCEVKKGRFKGSHDPLEDDVLILMAGMVAEARFTGQYCHRGAARDLKDVANLLCTRAASPRQHETLQRRMLAKTEHILRDAAHVEAIECIAKELLNKTTISGRSVRHHFQQAQQRNH</sequence>
<protein>
    <submittedName>
        <fullName evidence="2">Cell division protein FtsH</fullName>
    </submittedName>
</protein>
<organism evidence="2 3">
    <name type="scientific">Aporhodopirellula aestuarii</name>
    <dbReference type="NCBI Taxonomy" id="2950107"/>
    <lineage>
        <taxon>Bacteria</taxon>
        <taxon>Pseudomonadati</taxon>
        <taxon>Planctomycetota</taxon>
        <taxon>Planctomycetia</taxon>
        <taxon>Pirellulales</taxon>
        <taxon>Pirellulaceae</taxon>
        <taxon>Aporhodopirellula</taxon>
    </lineage>
</organism>
<evidence type="ECO:0000313" key="3">
    <source>
        <dbReference type="Proteomes" id="UP001202961"/>
    </source>
</evidence>
<evidence type="ECO:0000313" key="2">
    <source>
        <dbReference type="EMBL" id="MCM2370917.1"/>
    </source>
</evidence>
<dbReference type="GO" id="GO:0051301">
    <property type="term" value="P:cell division"/>
    <property type="evidence" value="ECO:0007669"/>
    <property type="project" value="UniProtKB-KW"/>
</dbReference>
<feature type="domain" description="Peptidase M41" evidence="1">
    <location>
        <begin position="23"/>
        <end position="115"/>
    </location>
</feature>
<accession>A0ABT0U223</accession>
<keyword evidence="2" id="KW-0131">Cell cycle</keyword>
<dbReference type="Proteomes" id="UP001202961">
    <property type="component" value="Unassembled WGS sequence"/>
</dbReference>
<dbReference type="InterPro" id="IPR037219">
    <property type="entry name" value="Peptidase_M41-like"/>
</dbReference>
<dbReference type="SUPFAM" id="SSF140990">
    <property type="entry name" value="FtsH protease domain-like"/>
    <property type="match status" value="1"/>
</dbReference>
<reference evidence="2 3" key="1">
    <citation type="journal article" date="2022" name="Syst. Appl. Microbiol.">
        <title>Rhodopirellula aestuarii sp. nov., a novel member of the genus Rhodopirellula isolated from brackish sediments collected in the Tagus River estuary, Portugal.</title>
        <authorList>
            <person name="Vitorino I.R."/>
            <person name="Klimek D."/>
            <person name="Calusinska M."/>
            <person name="Lobo-da-Cunha A."/>
            <person name="Vasconcelos V."/>
            <person name="Lage O.M."/>
        </authorList>
    </citation>
    <scope>NUCLEOTIDE SEQUENCE [LARGE SCALE GENOMIC DNA]</scope>
    <source>
        <strain evidence="2 3">ICT_H3.1</strain>
    </source>
</reference>
<comment type="caution">
    <text evidence="2">The sequence shown here is derived from an EMBL/GenBank/DDBJ whole genome shotgun (WGS) entry which is preliminary data.</text>
</comment>
<gene>
    <name evidence="2" type="ORF">NB063_09885</name>
</gene>
<dbReference type="EMBL" id="JAMQBK010000025">
    <property type="protein sequence ID" value="MCM2370917.1"/>
    <property type="molecule type" value="Genomic_DNA"/>
</dbReference>